<dbReference type="Pfam" id="PF00583">
    <property type="entry name" value="Acetyltransf_1"/>
    <property type="match status" value="1"/>
</dbReference>
<gene>
    <name evidence="2" type="ordered locus">ESA_01316</name>
</gene>
<dbReference type="Proteomes" id="UP000000260">
    <property type="component" value="Chromosome"/>
</dbReference>
<keyword evidence="3" id="KW-1185">Reference proteome</keyword>
<dbReference type="KEGG" id="esa:ESA_01316"/>
<evidence type="ECO:0000259" key="1">
    <source>
        <dbReference type="PROSITE" id="PS51186"/>
    </source>
</evidence>
<feature type="domain" description="N-acetyltransferase" evidence="1">
    <location>
        <begin position="61"/>
        <end position="198"/>
    </location>
</feature>
<organism evidence="2 3">
    <name type="scientific">Cronobacter sakazakii (strain ATCC BAA-894)</name>
    <name type="common">Enterobacter sakazakii</name>
    <dbReference type="NCBI Taxonomy" id="290339"/>
    <lineage>
        <taxon>Bacteria</taxon>
        <taxon>Pseudomonadati</taxon>
        <taxon>Pseudomonadota</taxon>
        <taxon>Gammaproteobacteria</taxon>
        <taxon>Enterobacterales</taxon>
        <taxon>Enterobacteriaceae</taxon>
        <taxon>Cronobacter</taxon>
    </lineage>
</organism>
<dbReference type="Gene3D" id="3.40.630.30">
    <property type="match status" value="1"/>
</dbReference>
<accession>A7MJG7</accession>
<dbReference type="SUPFAM" id="SSF55729">
    <property type="entry name" value="Acyl-CoA N-acyltransferases (Nat)"/>
    <property type="match status" value="1"/>
</dbReference>
<sequence length="200" mass="22892">MQNKGQDGANHNRLSQSMRTGFFFLPPRTPNSFQKYRLPKFGGYVICQKRLRSVKGNEEKTMEYQLTGTADEELKARIKKQVGLYNAKHMTSDPQELIISVTDAQGNLTAGLTGRSYWGCLHIEFLWVDESLRGQGTGASLMAMAEAEGRKRGCKRVFVDTFSFQAPDFYRKQGYEIYGVAPDYRDGHSRFYFRKDLSEK</sequence>
<dbReference type="InterPro" id="IPR016181">
    <property type="entry name" value="Acyl_CoA_acyltransferase"/>
</dbReference>
<evidence type="ECO:0000313" key="2">
    <source>
        <dbReference type="EMBL" id="ABU76576.1"/>
    </source>
</evidence>
<dbReference type="CDD" id="cd04301">
    <property type="entry name" value="NAT_SF"/>
    <property type="match status" value="1"/>
</dbReference>
<protein>
    <recommendedName>
        <fullName evidence="1">N-acetyltransferase domain-containing protein</fullName>
    </recommendedName>
</protein>
<evidence type="ECO:0000313" key="3">
    <source>
        <dbReference type="Proteomes" id="UP000000260"/>
    </source>
</evidence>
<dbReference type="EMBL" id="CP000783">
    <property type="protein sequence ID" value="ABU76576.1"/>
    <property type="molecule type" value="Genomic_DNA"/>
</dbReference>
<proteinExistence type="predicted"/>
<reference evidence="2 3" key="1">
    <citation type="journal article" date="2010" name="PLoS ONE">
        <title>Genome sequence of Cronobacter sakazakii BAA-894 and comparative genomic hybridization analysis with other Cronobacter species.</title>
        <authorList>
            <person name="Kucerova E."/>
            <person name="Clifton S.W."/>
            <person name="Xia X.Q."/>
            <person name="Long F."/>
            <person name="Porwollik S."/>
            <person name="Fulton L."/>
            <person name="Fronick C."/>
            <person name="Minx P."/>
            <person name="Kyung K."/>
            <person name="Warren W."/>
            <person name="Fulton R."/>
            <person name="Feng D."/>
            <person name="Wollam A."/>
            <person name="Shah N."/>
            <person name="Bhonagiri V."/>
            <person name="Nash W.E."/>
            <person name="Hallsworth-Pepin K."/>
            <person name="Wilson R.K."/>
            <person name="McClelland M."/>
            <person name="Forsythe S.J."/>
        </authorList>
    </citation>
    <scope>NUCLEOTIDE SEQUENCE [LARGE SCALE GENOMIC DNA]</scope>
    <source>
        <strain evidence="2 3">ATCC BAA-894</strain>
    </source>
</reference>
<dbReference type="PROSITE" id="PS51186">
    <property type="entry name" value="GNAT"/>
    <property type="match status" value="1"/>
</dbReference>
<dbReference type="AlphaFoldDB" id="A7MJG7"/>
<dbReference type="HOGENOM" id="CLU_115862_2_0_6"/>
<dbReference type="GO" id="GO:0016747">
    <property type="term" value="F:acyltransferase activity, transferring groups other than amino-acyl groups"/>
    <property type="evidence" value="ECO:0007669"/>
    <property type="project" value="InterPro"/>
</dbReference>
<name>A7MJG7_CROS8</name>
<dbReference type="InterPro" id="IPR000182">
    <property type="entry name" value="GNAT_dom"/>
</dbReference>